<sequence length="209" mass="24465">MLRVTRPVHIQNALALYVAQAQRGYATTKKVIKAVDEKLTPPKRPLTAYLHFHKEFLNSLTPDEKTDIIATSKLVGEKWQKLTEADKKRYQEIAIKDREAYETKHKQFMDSLSADDFVKLAQIRKLSKAQGKTFPKFRDPNAPRKPMTSYVHFLKDKYSEVSAGSSNTEIFRKIAQEWREIPESSKKHYEQLAADDKLRYEREIKEYMQ</sequence>
<dbReference type="PANTHER" id="PTHR48112">
    <property type="entry name" value="HIGH MOBILITY GROUP PROTEIN DSP1"/>
    <property type="match status" value="1"/>
</dbReference>
<dbReference type="AlphaFoldDB" id="A0A1Y1YCT4"/>
<dbReference type="InParanoid" id="A0A1Y1YCT4"/>
<proteinExistence type="predicted"/>
<accession>A0A1Y1YCT4</accession>
<dbReference type="InterPro" id="IPR036910">
    <property type="entry name" value="HMG_box_dom_sf"/>
</dbReference>
<evidence type="ECO:0000256" key="1">
    <source>
        <dbReference type="ARBA" id="ARBA00023125"/>
    </source>
</evidence>
<dbReference type="Gene3D" id="1.10.30.10">
    <property type="entry name" value="High mobility group box domain"/>
    <property type="match status" value="2"/>
</dbReference>
<dbReference type="Pfam" id="PF00505">
    <property type="entry name" value="HMG_box"/>
    <property type="match status" value="2"/>
</dbReference>
<evidence type="ECO:0000313" key="5">
    <source>
        <dbReference type="Proteomes" id="UP000193498"/>
    </source>
</evidence>
<feature type="domain" description="HMG box" evidence="3">
    <location>
        <begin position="42"/>
        <end position="109"/>
    </location>
</feature>
<name>A0A1Y1YCT4_9FUNG</name>
<dbReference type="GO" id="GO:0005634">
    <property type="term" value="C:nucleus"/>
    <property type="evidence" value="ECO:0007669"/>
    <property type="project" value="UniProtKB-UniRule"/>
</dbReference>
<dbReference type="SMART" id="SM00398">
    <property type="entry name" value="HMG"/>
    <property type="match status" value="2"/>
</dbReference>
<evidence type="ECO:0000259" key="3">
    <source>
        <dbReference type="PROSITE" id="PS50118"/>
    </source>
</evidence>
<feature type="domain" description="HMG box" evidence="3">
    <location>
        <begin position="143"/>
        <end position="208"/>
    </location>
</feature>
<keyword evidence="2" id="KW-0539">Nucleus</keyword>
<dbReference type="EMBL" id="MCFE01000167">
    <property type="protein sequence ID" value="ORX95809.1"/>
    <property type="molecule type" value="Genomic_DNA"/>
</dbReference>
<dbReference type="InterPro" id="IPR009071">
    <property type="entry name" value="HMG_box_dom"/>
</dbReference>
<dbReference type="GO" id="GO:0003677">
    <property type="term" value="F:DNA binding"/>
    <property type="evidence" value="ECO:0007669"/>
    <property type="project" value="UniProtKB-UniRule"/>
</dbReference>
<dbReference type="CDD" id="cd00084">
    <property type="entry name" value="HMG-box_SF"/>
    <property type="match status" value="1"/>
</dbReference>
<reference evidence="4 5" key="1">
    <citation type="submission" date="2016-07" db="EMBL/GenBank/DDBJ databases">
        <title>Pervasive Adenine N6-methylation of Active Genes in Fungi.</title>
        <authorList>
            <consortium name="DOE Joint Genome Institute"/>
            <person name="Mondo S.J."/>
            <person name="Dannebaum R.O."/>
            <person name="Kuo R.C."/>
            <person name="Labutti K."/>
            <person name="Haridas S."/>
            <person name="Kuo A."/>
            <person name="Salamov A."/>
            <person name="Ahrendt S.R."/>
            <person name="Lipzen A."/>
            <person name="Sullivan W."/>
            <person name="Andreopoulos W.B."/>
            <person name="Clum A."/>
            <person name="Lindquist E."/>
            <person name="Daum C."/>
            <person name="Ramamoorthy G.K."/>
            <person name="Gryganskyi A."/>
            <person name="Culley D."/>
            <person name="Magnuson J.K."/>
            <person name="James T.Y."/>
            <person name="O'Malley M.A."/>
            <person name="Stajich J.E."/>
            <person name="Spatafora J.W."/>
            <person name="Visel A."/>
            <person name="Grigoriev I.V."/>
        </authorList>
    </citation>
    <scope>NUCLEOTIDE SEQUENCE [LARGE SCALE GENOMIC DNA]</scope>
    <source>
        <strain evidence="4 5">CBS 931.73</strain>
    </source>
</reference>
<comment type="caution">
    <text evidence="4">The sequence shown here is derived from an EMBL/GenBank/DDBJ whole genome shotgun (WGS) entry which is preliminary data.</text>
</comment>
<feature type="DNA-binding region" description="HMG box" evidence="2">
    <location>
        <begin position="42"/>
        <end position="109"/>
    </location>
</feature>
<keyword evidence="5" id="KW-1185">Reference proteome</keyword>
<dbReference type="SUPFAM" id="SSF47095">
    <property type="entry name" value="HMG-box"/>
    <property type="match status" value="2"/>
</dbReference>
<organism evidence="4 5">
    <name type="scientific">Basidiobolus meristosporus CBS 931.73</name>
    <dbReference type="NCBI Taxonomy" id="1314790"/>
    <lineage>
        <taxon>Eukaryota</taxon>
        <taxon>Fungi</taxon>
        <taxon>Fungi incertae sedis</taxon>
        <taxon>Zoopagomycota</taxon>
        <taxon>Entomophthoromycotina</taxon>
        <taxon>Basidiobolomycetes</taxon>
        <taxon>Basidiobolales</taxon>
        <taxon>Basidiobolaceae</taxon>
        <taxon>Basidiobolus</taxon>
    </lineage>
</organism>
<keyword evidence="1 2" id="KW-0238">DNA-binding</keyword>
<evidence type="ECO:0000313" key="4">
    <source>
        <dbReference type="EMBL" id="ORX95809.1"/>
    </source>
</evidence>
<dbReference type="Proteomes" id="UP000193498">
    <property type="component" value="Unassembled WGS sequence"/>
</dbReference>
<dbReference type="PROSITE" id="PS50118">
    <property type="entry name" value="HMG_BOX_2"/>
    <property type="match status" value="2"/>
</dbReference>
<gene>
    <name evidence="4" type="ORF">K493DRAFT_407460</name>
</gene>
<feature type="DNA-binding region" description="HMG box" evidence="2">
    <location>
        <begin position="143"/>
        <end position="208"/>
    </location>
</feature>
<dbReference type="FunCoup" id="A0A1Y1YCT4">
    <property type="interactions" value="34"/>
</dbReference>
<dbReference type="InterPro" id="IPR050342">
    <property type="entry name" value="HMGB"/>
</dbReference>
<evidence type="ECO:0000256" key="2">
    <source>
        <dbReference type="PROSITE-ProRule" id="PRU00267"/>
    </source>
</evidence>
<dbReference type="OrthoDB" id="5550281at2759"/>
<protein>
    <submittedName>
        <fullName evidence="4">HMG-box</fullName>
    </submittedName>
</protein>
<dbReference type="STRING" id="1314790.A0A1Y1YCT4"/>